<feature type="compositionally biased region" description="Polar residues" evidence="6">
    <location>
        <begin position="15"/>
        <end position="27"/>
    </location>
</feature>
<reference evidence="10" key="1">
    <citation type="journal article" date="2011" name="J. Bacteriol.">
        <title>Genome sequences of eight morphologically diverse alphaproteobacteria.</title>
        <authorList>
            <consortium name="US DOE Joint Genome Institute"/>
            <person name="Brown P.J."/>
            <person name="Kysela D.T."/>
            <person name="Buechlein A."/>
            <person name="Hemmerich C."/>
            <person name="Brun Y.V."/>
        </authorList>
    </citation>
    <scope>NUCLEOTIDE SEQUENCE [LARGE SCALE GENOMIC DNA]</scope>
    <source>
        <strain evidence="10">ATCC 49814 / DSM 5838 / IFAM 1418</strain>
    </source>
</reference>
<keyword evidence="9" id="KW-0808">Transferase</keyword>
<feature type="domain" description="Histidine kinase" evidence="7">
    <location>
        <begin position="30"/>
        <end position="247"/>
    </location>
</feature>
<dbReference type="SMART" id="SM00387">
    <property type="entry name" value="HATPase_c"/>
    <property type="match status" value="1"/>
</dbReference>
<dbReference type="SUPFAM" id="SSF52172">
    <property type="entry name" value="CheY-like"/>
    <property type="match status" value="1"/>
</dbReference>
<evidence type="ECO:0000256" key="4">
    <source>
        <dbReference type="ARBA" id="ARBA00023012"/>
    </source>
</evidence>
<dbReference type="InterPro" id="IPR005467">
    <property type="entry name" value="His_kinase_dom"/>
</dbReference>
<dbReference type="eggNOG" id="COG0784">
    <property type="taxonomic scope" value="Bacteria"/>
</dbReference>
<dbReference type="EC" id="2.7.13.3" evidence="2"/>
<dbReference type="InterPro" id="IPR036097">
    <property type="entry name" value="HisK_dim/P_sf"/>
</dbReference>
<feature type="modified residue" description="4-aspartylphosphate" evidence="5">
    <location>
        <position position="430"/>
    </location>
</feature>
<comment type="catalytic activity">
    <reaction evidence="1">
        <text>ATP + protein L-histidine = ADP + protein N-phospho-L-histidine.</text>
        <dbReference type="EC" id="2.7.13.3"/>
    </reaction>
</comment>
<protein>
    <recommendedName>
        <fullName evidence="2">histidine kinase</fullName>
        <ecNumber evidence="2">2.7.13.3</ecNumber>
    </recommendedName>
</protein>
<keyword evidence="10" id="KW-1185">Reference proteome</keyword>
<gene>
    <name evidence="9" type="ordered locus">Hbal_3101</name>
</gene>
<dbReference type="PANTHER" id="PTHR45339">
    <property type="entry name" value="HYBRID SIGNAL TRANSDUCTION HISTIDINE KINASE J"/>
    <property type="match status" value="1"/>
</dbReference>
<evidence type="ECO:0000256" key="3">
    <source>
        <dbReference type="ARBA" id="ARBA00022553"/>
    </source>
</evidence>
<evidence type="ECO:0000259" key="8">
    <source>
        <dbReference type="PROSITE" id="PS50110"/>
    </source>
</evidence>
<evidence type="ECO:0000256" key="5">
    <source>
        <dbReference type="PROSITE-ProRule" id="PRU00169"/>
    </source>
</evidence>
<dbReference type="Gene3D" id="3.40.50.2300">
    <property type="match status" value="1"/>
</dbReference>
<dbReference type="EMBL" id="CP001678">
    <property type="protein sequence ID" value="ACT60769.1"/>
    <property type="molecule type" value="Genomic_DNA"/>
</dbReference>
<keyword evidence="9" id="KW-0418">Kinase</keyword>
<dbReference type="PRINTS" id="PR00344">
    <property type="entry name" value="BCTRLSENSOR"/>
</dbReference>
<dbReference type="InterPro" id="IPR003594">
    <property type="entry name" value="HATPase_dom"/>
</dbReference>
<evidence type="ECO:0000256" key="1">
    <source>
        <dbReference type="ARBA" id="ARBA00000085"/>
    </source>
</evidence>
<dbReference type="SUPFAM" id="SSF55874">
    <property type="entry name" value="ATPase domain of HSP90 chaperone/DNA topoisomerase II/histidine kinase"/>
    <property type="match status" value="1"/>
</dbReference>
<name>C6XIG2_HIRBI</name>
<proteinExistence type="predicted"/>
<feature type="region of interest" description="Disordered" evidence="6">
    <location>
        <begin position="1"/>
        <end position="27"/>
    </location>
</feature>
<evidence type="ECO:0000259" key="7">
    <source>
        <dbReference type="PROSITE" id="PS50109"/>
    </source>
</evidence>
<dbReference type="CDD" id="cd17546">
    <property type="entry name" value="REC_hyHK_CKI1_RcsC-like"/>
    <property type="match status" value="1"/>
</dbReference>
<dbReference type="OrthoDB" id="9774458at2"/>
<dbReference type="Pfam" id="PF00512">
    <property type="entry name" value="HisKA"/>
    <property type="match status" value="1"/>
</dbReference>
<accession>C6XIG2</accession>
<dbReference type="Proteomes" id="UP000002745">
    <property type="component" value="Chromosome"/>
</dbReference>
<evidence type="ECO:0000313" key="10">
    <source>
        <dbReference type="Proteomes" id="UP000002745"/>
    </source>
</evidence>
<keyword evidence="3 5" id="KW-0597">Phosphoprotein</keyword>
<dbReference type="Gene3D" id="1.10.287.130">
    <property type="match status" value="1"/>
</dbReference>
<dbReference type="Gene3D" id="3.30.565.10">
    <property type="entry name" value="Histidine kinase-like ATPase, C-terminal domain"/>
    <property type="match status" value="1"/>
</dbReference>
<dbReference type="SMART" id="SM00388">
    <property type="entry name" value="HisKA"/>
    <property type="match status" value="1"/>
</dbReference>
<dbReference type="Pfam" id="PF00072">
    <property type="entry name" value="Response_reg"/>
    <property type="match status" value="1"/>
</dbReference>
<dbReference type="SUPFAM" id="SSF47384">
    <property type="entry name" value="Homodimeric domain of signal transducing histidine kinase"/>
    <property type="match status" value="1"/>
</dbReference>
<dbReference type="eggNOG" id="COG2205">
    <property type="taxonomic scope" value="Bacteria"/>
</dbReference>
<dbReference type="AlphaFoldDB" id="C6XIG2"/>
<evidence type="ECO:0000313" key="9">
    <source>
        <dbReference type="EMBL" id="ACT60769.1"/>
    </source>
</evidence>
<sequence length="505" mass="53349">MSSQSASDKPELIATEQTLEPDTSQRFTASVSHEIRTPLNGILGMVSLLKETELSLVQKEYVEAIGKSGSRLLDLLNNVLDYSRLEAGDIPLDIAAFDPSELIQDVVELLAPRAHAANLDIAAAPSPGMPASFLGDAGRIRQILFNLAGNAIKFTQAGGILVTARLATSGELVFAVRDTGAGIPKKDQEKIFSAYGQVSASDAGKDSGVGLGLAIAQRLALAMKGRLHISSELGSGAGFFLTLPLEVSESKKSTKKAISKTQLCVDLRASCASQIAVMSALADSDLICRLPAHKEKPDVAILDGSHSPADIKKTAKKTPTLVILRPEDRAQIPKFREMGCVGYLIRPLRGSSIAERVAIAARGEEFKESQESIETALPGSRALIADDNPVNSLLAKRALTTAGFAVDTAGTGAEALEAVQNTPYSIIFMDVRMPVMDGLEATRRIRALGGVTGKVPIIAVTADVDPELETKAEKAGVSLIAAKPIDPQRLRELALSWAVSGGMQV</sequence>
<dbReference type="CDD" id="cd16922">
    <property type="entry name" value="HATPase_EvgS-ArcB-TorS-like"/>
    <property type="match status" value="1"/>
</dbReference>
<dbReference type="PANTHER" id="PTHR45339:SF1">
    <property type="entry name" value="HYBRID SIGNAL TRANSDUCTION HISTIDINE KINASE J"/>
    <property type="match status" value="1"/>
</dbReference>
<dbReference type="InterPro" id="IPR004358">
    <property type="entry name" value="Sig_transdc_His_kin-like_C"/>
</dbReference>
<dbReference type="HOGENOM" id="CLU_000445_104_15_5"/>
<dbReference type="InterPro" id="IPR036890">
    <property type="entry name" value="HATPase_C_sf"/>
</dbReference>
<dbReference type="GO" id="GO:0000155">
    <property type="term" value="F:phosphorelay sensor kinase activity"/>
    <property type="evidence" value="ECO:0007669"/>
    <property type="project" value="InterPro"/>
</dbReference>
<dbReference type="InterPro" id="IPR011006">
    <property type="entry name" value="CheY-like_superfamily"/>
</dbReference>
<dbReference type="KEGG" id="hba:Hbal_3101"/>
<evidence type="ECO:0000256" key="6">
    <source>
        <dbReference type="SAM" id="MobiDB-lite"/>
    </source>
</evidence>
<dbReference type="RefSeq" id="WP_015828919.1">
    <property type="nucleotide sequence ID" value="NC_012982.1"/>
</dbReference>
<dbReference type="SMART" id="SM00448">
    <property type="entry name" value="REC"/>
    <property type="match status" value="1"/>
</dbReference>
<keyword evidence="4" id="KW-0902">Two-component regulatory system</keyword>
<dbReference type="STRING" id="582402.Hbal_3101"/>
<dbReference type="PROSITE" id="PS50110">
    <property type="entry name" value="RESPONSE_REGULATORY"/>
    <property type="match status" value="1"/>
</dbReference>
<dbReference type="CDD" id="cd00082">
    <property type="entry name" value="HisKA"/>
    <property type="match status" value="1"/>
</dbReference>
<dbReference type="PROSITE" id="PS50109">
    <property type="entry name" value="HIS_KIN"/>
    <property type="match status" value="1"/>
</dbReference>
<evidence type="ECO:0000256" key="2">
    <source>
        <dbReference type="ARBA" id="ARBA00012438"/>
    </source>
</evidence>
<dbReference type="InterPro" id="IPR001789">
    <property type="entry name" value="Sig_transdc_resp-reg_receiver"/>
</dbReference>
<feature type="domain" description="Response regulatory" evidence="8">
    <location>
        <begin position="381"/>
        <end position="498"/>
    </location>
</feature>
<dbReference type="InterPro" id="IPR003661">
    <property type="entry name" value="HisK_dim/P_dom"/>
</dbReference>
<organism evidence="9 10">
    <name type="scientific">Hirschia baltica (strain ATCC 49814 / DSM 5838 / IFAM 1418)</name>
    <dbReference type="NCBI Taxonomy" id="582402"/>
    <lineage>
        <taxon>Bacteria</taxon>
        <taxon>Pseudomonadati</taxon>
        <taxon>Pseudomonadota</taxon>
        <taxon>Alphaproteobacteria</taxon>
        <taxon>Hyphomonadales</taxon>
        <taxon>Hyphomonadaceae</taxon>
        <taxon>Hirschia</taxon>
    </lineage>
</organism>
<dbReference type="Pfam" id="PF02518">
    <property type="entry name" value="HATPase_c"/>
    <property type="match status" value="1"/>
</dbReference>